<dbReference type="Pfam" id="PF00877">
    <property type="entry name" value="NLPC_P60"/>
    <property type="match status" value="1"/>
</dbReference>
<accession>A0A3M9NRU7</accession>
<feature type="domain" description="NlpC/P60" evidence="6">
    <location>
        <begin position="126"/>
        <end position="255"/>
    </location>
</feature>
<reference evidence="7 8" key="1">
    <citation type="submission" date="2018-11" db="EMBL/GenBank/DDBJ databases">
        <title>Draft genome sequence of Ferruginibacter sp. BO-59.</title>
        <authorList>
            <person name="Im W.T."/>
        </authorList>
    </citation>
    <scope>NUCLEOTIDE SEQUENCE [LARGE SCALE GENOMIC DNA]</scope>
    <source>
        <strain evidence="7 8">BO-59</strain>
    </source>
</reference>
<comment type="caution">
    <text evidence="7">The sequence shown here is derived from an EMBL/GenBank/DDBJ whole genome shotgun (WGS) entry which is preliminary data.</text>
</comment>
<sequence length="255" mass="29498">MEYLVCCVGASPMRSEPSHKSEMVSQQLFGEKSFVIEKKDDWIKIQLRFDGYEGWVQQSHVVPIDEDIFNKNDKGLTQEWINEVDYNGHIMYVPMGSAVSAFKNGTAFWRKNLVHFKGKTWEPEEIKINAKLIKQIAFKFLNTSYLWGGKSVFGIDCSGYTQMVYKFLNYSLPRDAWQQAEQGTAVNFLQEAHCGDLAFFDNEEGRITHVGILLNENEIIHSAGKVRIDKIDTEGILNLETKQRTHKLRIIKRYF</sequence>
<dbReference type="EMBL" id="RJJR01000001">
    <property type="protein sequence ID" value="RNI39923.1"/>
    <property type="molecule type" value="Genomic_DNA"/>
</dbReference>
<dbReference type="InterPro" id="IPR003646">
    <property type="entry name" value="SH3-like_bac-type"/>
</dbReference>
<dbReference type="Pfam" id="PF18348">
    <property type="entry name" value="SH3_16"/>
    <property type="match status" value="1"/>
</dbReference>
<dbReference type="OrthoDB" id="9813368at2"/>
<dbReference type="Gene3D" id="3.90.1720.10">
    <property type="entry name" value="endopeptidase domain like (from Nostoc punctiforme)"/>
    <property type="match status" value="1"/>
</dbReference>
<evidence type="ECO:0000256" key="2">
    <source>
        <dbReference type="ARBA" id="ARBA00022670"/>
    </source>
</evidence>
<evidence type="ECO:0000256" key="1">
    <source>
        <dbReference type="ARBA" id="ARBA00007074"/>
    </source>
</evidence>
<dbReference type="Gene3D" id="2.30.30.40">
    <property type="entry name" value="SH3 Domains"/>
    <property type="match status" value="1"/>
</dbReference>
<keyword evidence="2" id="KW-0645">Protease</keyword>
<name>A0A3M9NRU7_9BACT</name>
<dbReference type="Proteomes" id="UP000267223">
    <property type="component" value="Unassembled WGS sequence"/>
</dbReference>
<dbReference type="AlphaFoldDB" id="A0A3M9NRU7"/>
<dbReference type="InterPro" id="IPR041382">
    <property type="entry name" value="SH3_16"/>
</dbReference>
<comment type="similarity">
    <text evidence="1">Belongs to the peptidase C40 family.</text>
</comment>
<keyword evidence="4" id="KW-0788">Thiol protease</keyword>
<protein>
    <submittedName>
        <fullName evidence="7">Hydrolase Nlp/P60</fullName>
    </submittedName>
</protein>
<evidence type="ECO:0000313" key="7">
    <source>
        <dbReference type="EMBL" id="RNI39923.1"/>
    </source>
</evidence>
<evidence type="ECO:0000256" key="3">
    <source>
        <dbReference type="ARBA" id="ARBA00022801"/>
    </source>
</evidence>
<dbReference type="PANTHER" id="PTHR47053">
    <property type="entry name" value="MUREIN DD-ENDOPEPTIDASE MEPH-RELATED"/>
    <property type="match status" value="1"/>
</dbReference>
<keyword evidence="3 7" id="KW-0378">Hydrolase</keyword>
<evidence type="ECO:0000256" key="4">
    <source>
        <dbReference type="ARBA" id="ARBA00022807"/>
    </source>
</evidence>
<dbReference type="InterPro" id="IPR051202">
    <property type="entry name" value="Peptidase_C40"/>
</dbReference>
<gene>
    <name evidence="7" type="ORF">EFY79_01070</name>
</gene>
<dbReference type="PANTHER" id="PTHR47053:SF1">
    <property type="entry name" value="MUREIN DD-ENDOPEPTIDASE MEPH-RELATED"/>
    <property type="match status" value="1"/>
</dbReference>
<evidence type="ECO:0000313" key="8">
    <source>
        <dbReference type="Proteomes" id="UP000267223"/>
    </source>
</evidence>
<dbReference type="RefSeq" id="WP_123118814.1">
    <property type="nucleotide sequence ID" value="NZ_RJJR01000001.1"/>
</dbReference>
<dbReference type="PROSITE" id="PS51935">
    <property type="entry name" value="NLPC_P60"/>
    <property type="match status" value="1"/>
</dbReference>
<dbReference type="PROSITE" id="PS51781">
    <property type="entry name" value="SH3B"/>
    <property type="match status" value="1"/>
</dbReference>
<feature type="domain" description="SH3b" evidence="5">
    <location>
        <begin position="1"/>
        <end position="65"/>
    </location>
</feature>
<proteinExistence type="inferred from homology"/>
<dbReference type="GO" id="GO:0008234">
    <property type="term" value="F:cysteine-type peptidase activity"/>
    <property type="evidence" value="ECO:0007669"/>
    <property type="project" value="UniProtKB-KW"/>
</dbReference>
<dbReference type="SUPFAM" id="SSF54001">
    <property type="entry name" value="Cysteine proteinases"/>
    <property type="match status" value="1"/>
</dbReference>
<dbReference type="GO" id="GO:0006508">
    <property type="term" value="P:proteolysis"/>
    <property type="evidence" value="ECO:0007669"/>
    <property type="project" value="UniProtKB-KW"/>
</dbReference>
<evidence type="ECO:0000259" key="6">
    <source>
        <dbReference type="PROSITE" id="PS51935"/>
    </source>
</evidence>
<dbReference type="InterPro" id="IPR038765">
    <property type="entry name" value="Papain-like_cys_pep_sf"/>
</dbReference>
<evidence type="ECO:0000259" key="5">
    <source>
        <dbReference type="PROSITE" id="PS51781"/>
    </source>
</evidence>
<dbReference type="InterPro" id="IPR000064">
    <property type="entry name" value="NLP_P60_dom"/>
</dbReference>
<organism evidence="7 8">
    <name type="scientific">Hanamia caeni</name>
    <dbReference type="NCBI Taxonomy" id="2294116"/>
    <lineage>
        <taxon>Bacteria</taxon>
        <taxon>Pseudomonadati</taxon>
        <taxon>Bacteroidota</taxon>
        <taxon>Chitinophagia</taxon>
        <taxon>Chitinophagales</taxon>
        <taxon>Chitinophagaceae</taxon>
        <taxon>Hanamia</taxon>
    </lineage>
</organism>
<keyword evidence="8" id="KW-1185">Reference proteome</keyword>